<dbReference type="PANTHER" id="PTHR28156:SF1">
    <property type="entry name" value="FAS1 DOMAIN-CONTAINING PROTEIN YDR262W"/>
    <property type="match status" value="1"/>
</dbReference>
<dbReference type="SUPFAM" id="SSF82153">
    <property type="entry name" value="FAS1 domain"/>
    <property type="match status" value="1"/>
</dbReference>
<dbReference type="InParanoid" id="E9ECQ4"/>
<dbReference type="Gene3D" id="2.30.180.10">
    <property type="entry name" value="FAS1 domain"/>
    <property type="match status" value="1"/>
</dbReference>
<protein>
    <submittedName>
        <fullName evidence="4">FAS1 domain-containing protein</fullName>
    </submittedName>
</protein>
<accession>E9ECQ4</accession>
<feature type="chain" id="PRO_5003239092" evidence="3">
    <location>
        <begin position="17"/>
        <end position="252"/>
    </location>
</feature>
<evidence type="ECO:0000313" key="5">
    <source>
        <dbReference type="Proteomes" id="UP000002499"/>
    </source>
</evidence>
<gene>
    <name evidence="4" type="ORF">MAC_07652</name>
</gene>
<dbReference type="InterPro" id="IPR040200">
    <property type="entry name" value="Mug57-like"/>
</dbReference>
<dbReference type="OrthoDB" id="5551751at2759"/>
<evidence type="ECO:0000256" key="2">
    <source>
        <dbReference type="SAM" id="MobiDB-lite"/>
    </source>
</evidence>
<organism evidence="5">
    <name type="scientific">Metarhizium acridum (strain CQMa 102)</name>
    <dbReference type="NCBI Taxonomy" id="655827"/>
    <lineage>
        <taxon>Eukaryota</taxon>
        <taxon>Fungi</taxon>
        <taxon>Dikarya</taxon>
        <taxon>Ascomycota</taxon>
        <taxon>Pezizomycotina</taxon>
        <taxon>Sordariomycetes</taxon>
        <taxon>Hypocreomycetidae</taxon>
        <taxon>Hypocreales</taxon>
        <taxon>Clavicipitaceae</taxon>
        <taxon>Metarhizium</taxon>
    </lineage>
</organism>
<sequence>MKPLLAGLISVVVAAASFSPLVQQPIMPGDAHRLPAQPDDESHGEENPPPPSIKFKSASTPPPKHQDGNENRYEPRVQSQISLSDTIGPLRSISSFSSFTRLCESTSSLLADLSANTTVLAPLNSAIDSLPRKPWESPADYHALGSQAYDGSGGQDRANRNLLRFVEAHLVTKSPWKQGERARTLAGREVWWEEKKDGERVVMPDRVAVERVASRVSNGELVRCPVSPQRCHPVELDANDSQWIIRGVVNYA</sequence>
<dbReference type="HOGENOM" id="CLU_091398_2_0_1"/>
<keyword evidence="5" id="KW-1185">Reference proteome</keyword>
<feature type="signal peptide" evidence="3">
    <location>
        <begin position="1"/>
        <end position="16"/>
    </location>
</feature>
<feature type="region of interest" description="Disordered" evidence="2">
    <location>
        <begin position="28"/>
        <end position="76"/>
    </location>
</feature>
<proteinExistence type="predicted"/>
<evidence type="ECO:0000313" key="4">
    <source>
        <dbReference type="EMBL" id="EFY86271.1"/>
    </source>
</evidence>
<dbReference type="InterPro" id="IPR016059">
    <property type="entry name" value="DNA_ligase_ATP-dep_CS"/>
</dbReference>
<dbReference type="Proteomes" id="UP000002499">
    <property type="component" value="Unassembled WGS sequence"/>
</dbReference>
<feature type="compositionally biased region" description="Basic and acidic residues" evidence="2">
    <location>
        <begin position="64"/>
        <end position="75"/>
    </location>
</feature>
<reference evidence="4 5" key="1">
    <citation type="journal article" date="2011" name="PLoS Genet.">
        <title>Genome sequencing and comparative transcriptomics of the model entomopathogenic fungi Metarhizium anisopliae and M. acridum.</title>
        <authorList>
            <person name="Gao Q."/>
            <person name="Jin K."/>
            <person name="Ying S.H."/>
            <person name="Zhang Y."/>
            <person name="Xiao G."/>
            <person name="Shang Y."/>
            <person name="Duan Z."/>
            <person name="Hu X."/>
            <person name="Xie X.Q."/>
            <person name="Zhou G."/>
            <person name="Peng G."/>
            <person name="Luo Z."/>
            <person name="Huang W."/>
            <person name="Wang B."/>
            <person name="Fang W."/>
            <person name="Wang S."/>
            <person name="Zhong Y."/>
            <person name="Ma L.J."/>
            <person name="St Leger R.J."/>
            <person name="Zhao G.P."/>
            <person name="Pei Y."/>
            <person name="Feng M.G."/>
            <person name="Xia Y."/>
            <person name="Wang C."/>
        </authorList>
    </citation>
    <scope>NUCLEOTIDE SEQUENCE [LARGE SCALE GENOMIC DNA]</scope>
    <source>
        <strain evidence="4 5">CQMa 102</strain>
    </source>
</reference>
<name>E9ECQ4_METAQ</name>
<dbReference type="PANTHER" id="PTHR28156">
    <property type="entry name" value="FAS1 DOMAIN-CONTAINING PROTEIN YDR262W"/>
    <property type="match status" value="1"/>
</dbReference>
<dbReference type="InterPro" id="IPR036378">
    <property type="entry name" value="FAS1_dom_sf"/>
</dbReference>
<evidence type="ECO:0000256" key="1">
    <source>
        <dbReference type="ARBA" id="ARBA00022729"/>
    </source>
</evidence>
<dbReference type="EMBL" id="GL698551">
    <property type="protein sequence ID" value="EFY86271.1"/>
    <property type="molecule type" value="Genomic_DNA"/>
</dbReference>
<keyword evidence="1 3" id="KW-0732">Signal</keyword>
<evidence type="ECO:0000256" key="3">
    <source>
        <dbReference type="SAM" id="SignalP"/>
    </source>
</evidence>
<dbReference type="PROSITE" id="PS00697">
    <property type="entry name" value="DNA_LIGASE_A1"/>
    <property type="match status" value="1"/>
</dbReference>
<dbReference type="eggNOG" id="ENOG502S3U5">
    <property type="taxonomic scope" value="Eukaryota"/>
</dbReference>
<dbReference type="OMA" id="ASWDLQF"/>
<dbReference type="AlphaFoldDB" id="E9ECQ4"/>
<dbReference type="GO" id="GO:0003909">
    <property type="term" value="F:DNA ligase activity"/>
    <property type="evidence" value="ECO:0007669"/>
    <property type="project" value="InterPro"/>
</dbReference>
<dbReference type="STRING" id="655827.E9ECQ4"/>